<reference evidence="2" key="1">
    <citation type="journal article" date="2014" name="Int. J. Syst. Evol. Microbiol.">
        <title>Complete genome sequence of Corynebacterium casei LMG S-19264T (=DSM 44701T), isolated from a smear-ripened cheese.</title>
        <authorList>
            <consortium name="US DOE Joint Genome Institute (JGI-PGF)"/>
            <person name="Walter F."/>
            <person name="Albersmeier A."/>
            <person name="Kalinowski J."/>
            <person name="Ruckert C."/>
        </authorList>
    </citation>
    <scope>NUCLEOTIDE SEQUENCE</scope>
    <source>
        <strain evidence="2">JCM 4790</strain>
    </source>
</reference>
<feature type="compositionally biased region" description="Pro residues" evidence="1">
    <location>
        <begin position="1"/>
        <end position="22"/>
    </location>
</feature>
<feature type="region of interest" description="Disordered" evidence="1">
    <location>
        <begin position="1"/>
        <end position="91"/>
    </location>
</feature>
<organism evidence="2 3">
    <name type="scientific">Streptomyces minutiscleroticus</name>
    <dbReference type="NCBI Taxonomy" id="68238"/>
    <lineage>
        <taxon>Bacteria</taxon>
        <taxon>Bacillati</taxon>
        <taxon>Actinomycetota</taxon>
        <taxon>Actinomycetes</taxon>
        <taxon>Kitasatosporales</taxon>
        <taxon>Streptomycetaceae</taxon>
        <taxon>Streptomyces</taxon>
    </lineage>
</organism>
<evidence type="ECO:0000313" key="3">
    <source>
        <dbReference type="Proteomes" id="UP000619244"/>
    </source>
</evidence>
<dbReference type="Proteomes" id="UP000619244">
    <property type="component" value="Unassembled WGS sequence"/>
</dbReference>
<evidence type="ECO:0000313" key="2">
    <source>
        <dbReference type="EMBL" id="GGX64297.1"/>
    </source>
</evidence>
<evidence type="ECO:0000256" key="1">
    <source>
        <dbReference type="SAM" id="MobiDB-lite"/>
    </source>
</evidence>
<gene>
    <name evidence="2" type="ORF">GCM10010358_18170</name>
</gene>
<comment type="caution">
    <text evidence="2">The sequence shown here is derived from an EMBL/GenBank/DDBJ whole genome shotgun (WGS) entry which is preliminary data.</text>
</comment>
<protein>
    <submittedName>
        <fullName evidence="2">Uncharacterized protein</fullName>
    </submittedName>
</protein>
<proteinExistence type="predicted"/>
<reference evidence="2" key="2">
    <citation type="submission" date="2020-09" db="EMBL/GenBank/DDBJ databases">
        <authorList>
            <person name="Sun Q."/>
            <person name="Ohkuma M."/>
        </authorList>
    </citation>
    <scope>NUCLEOTIDE SEQUENCE</scope>
    <source>
        <strain evidence="2">JCM 4790</strain>
    </source>
</reference>
<accession>A0A918NEC7</accession>
<dbReference type="EMBL" id="BMVU01000005">
    <property type="protein sequence ID" value="GGX64297.1"/>
    <property type="molecule type" value="Genomic_DNA"/>
</dbReference>
<name>A0A918NEC7_9ACTN</name>
<keyword evidence="3" id="KW-1185">Reference proteome</keyword>
<dbReference type="AlphaFoldDB" id="A0A918NEC7"/>
<sequence length="91" mass="9109">MLPGPSAPPAPPALRAPCPPRPASEASATPPTSSAAAHHCGPRTGSPRNSAADDIPKTGTSSENGATVEAGWRFSSHPHAPKPKTVVTQAT</sequence>
<feature type="compositionally biased region" description="Low complexity" evidence="1">
    <location>
        <begin position="23"/>
        <end position="37"/>
    </location>
</feature>